<evidence type="ECO:0000256" key="1">
    <source>
        <dbReference type="ARBA" id="ARBA00038101"/>
    </source>
</evidence>
<dbReference type="Gene3D" id="3.30.1490.40">
    <property type="match status" value="1"/>
</dbReference>
<feature type="region of interest" description="Disordered" evidence="2">
    <location>
        <begin position="1119"/>
        <end position="1167"/>
    </location>
</feature>
<accession>A0A9W6ZD99</accession>
<dbReference type="PROSITE" id="PS50829">
    <property type="entry name" value="GYF"/>
    <property type="match status" value="1"/>
</dbReference>
<evidence type="ECO:0000256" key="2">
    <source>
        <dbReference type="SAM" id="MobiDB-lite"/>
    </source>
</evidence>
<dbReference type="SUPFAM" id="SSF81901">
    <property type="entry name" value="HCP-like"/>
    <property type="match status" value="2"/>
</dbReference>
<dbReference type="SMART" id="SM00444">
    <property type="entry name" value="GYF"/>
    <property type="match status" value="1"/>
</dbReference>
<reference evidence="5" key="1">
    <citation type="journal article" date="2023" name="Commun. Biol.">
        <title>Genome analysis of Parmales, the sister group of diatoms, reveals the evolutionary specialization of diatoms from phago-mixotrophs to photoautotrophs.</title>
        <authorList>
            <person name="Ban H."/>
            <person name="Sato S."/>
            <person name="Yoshikawa S."/>
            <person name="Yamada K."/>
            <person name="Nakamura Y."/>
            <person name="Ichinomiya M."/>
            <person name="Sato N."/>
            <person name="Blanc-Mathieu R."/>
            <person name="Endo H."/>
            <person name="Kuwata A."/>
            <person name="Ogata H."/>
        </authorList>
    </citation>
    <scope>NUCLEOTIDE SEQUENCE [LARGE SCALE GENOMIC DNA]</scope>
    <source>
        <strain evidence="5">NIES 3700</strain>
    </source>
</reference>
<feature type="compositionally biased region" description="Low complexity" evidence="2">
    <location>
        <begin position="1037"/>
        <end position="1055"/>
    </location>
</feature>
<feature type="compositionally biased region" description="Basic and acidic residues" evidence="2">
    <location>
        <begin position="937"/>
        <end position="948"/>
    </location>
</feature>
<feature type="domain" description="GYF" evidence="3">
    <location>
        <begin position="1057"/>
        <end position="1106"/>
    </location>
</feature>
<feature type="region of interest" description="Disordered" evidence="2">
    <location>
        <begin position="195"/>
        <end position="214"/>
    </location>
</feature>
<evidence type="ECO:0000313" key="4">
    <source>
        <dbReference type="EMBL" id="GMH48300.1"/>
    </source>
</evidence>
<sequence>MSSMNVLTGTVRKKGTGGSLFSSSSFQYSFPLLLIGSIDHLPAHAQTGSNSSNRPWLGLTDKQRGKLKIIDVSLLADESVMICENGREVEVKGNGHYGGKGFYLRAGGKEGTEEECWTLYRVLKNSTMAEQEAYEGGEGGERKKRANQAKHKWDDLTSSEKSSYSSKPSSKQMHRAMIDVMEKSQINAGEDPQSIFAKRHGSDSSSSDDEGSRGVNRRMEALCFTADSYYYGIGNVTVNHQAAYQFYERASNEGSAYAMVALAGLILRDEGSSHQGTSPFIRSSPAFNRILAKKWYSKAISNYSDRTAQYELGKILLNEGTESQSKDDVKFEEGMGLIKLASRQGHLEAMVVLGRYAQEQGNFEEASGMFKAAAAKGSAEGSNELGMCYYGRADGKGIGVDQSFTDAFESYSTAATRGSAAGWCNLGMMYELGKGMLERDIGVALKCYENGAGGGNAKAMSCLGRLLIHTATVDAAFGTSISGGAKSDAFEKAIRWLRKAAELGDAAASYELGCVYLKGMGGWAGNVIVPVDLTGALSLFKMACRLCTEESKVSRKTSLRQHSSFPLGPASLMAADMLYGGEGVSGEEAPAFYKKEAYMYYKMASGTGNVQAMNSLGIMTEQEGDEFQAMELYVRGMKNKERCWAGYCAYNMTRMCEPYICNDLVLVPDDLAAGGLMEMKSQQDKVKLKRRSAAVRVRLTELLGESVKKEDLDFCLKFYKLSIELGCAKGGADVQRIETKLRRRDELAKLAELGERVASEEERVKVVGSGVGEEGRGGEEEEEVDATSALALAERLKSDGSAAKTNVNFKMPSSPGQRRRVIERSERSSSMVASPPEKRSGGVVATPSPRVLRQGSIGSVGSLLEGIKGESEASVERGGGGGGSEGGFMAGIYYKSPEQASGKKTAKVVEEAVPKAVLTDDEDSGGDSGAEEVVAATRRDGGKKKEEENLVEEVELEPGQLVIRKRYADPQVSGDGGGGGRGKGGEHGHHHNAHRHHHEVNQPPPGVEEIDKKQQERLPSPPQVAKAEDDWDDIKIGAASPPSSSGTGSSGSSEESFGEWFYVDKKGAQQGPFNGSIINDWTTAGYLPMDLKVKHGENSKIFKSLGEVWNQSFGIDKTYFEEDDEEGEEGGGVERKRGREGDKRVEDIDIGSEMTPIKRSNRNDRSF</sequence>
<dbReference type="InterPro" id="IPR050767">
    <property type="entry name" value="Sel1_AlgK"/>
</dbReference>
<feature type="region of interest" description="Disordered" evidence="2">
    <location>
        <begin position="803"/>
        <end position="849"/>
    </location>
</feature>
<feature type="compositionally biased region" description="Low complexity" evidence="2">
    <location>
        <begin position="159"/>
        <end position="171"/>
    </location>
</feature>
<dbReference type="Pfam" id="PF08238">
    <property type="entry name" value="Sel1"/>
    <property type="match status" value="7"/>
</dbReference>
<comment type="similarity">
    <text evidence="1">Belongs to the sel-1 family.</text>
</comment>
<proteinExistence type="inferred from homology"/>
<feature type="region of interest" description="Disordered" evidence="2">
    <location>
        <begin position="131"/>
        <end position="173"/>
    </location>
</feature>
<dbReference type="SUPFAM" id="SSF55277">
    <property type="entry name" value="GYF domain"/>
    <property type="match status" value="1"/>
</dbReference>
<dbReference type="SMART" id="SM00671">
    <property type="entry name" value="SEL1"/>
    <property type="match status" value="8"/>
</dbReference>
<organism evidence="4 5">
    <name type="scientific">Triparma laevis f. longispina</name>
    <dbReference type="NCBI Taxonomy" id="1714387"/>
    <lineage>
        <taxon>Eukaryota</taxon>
        <taxon>Sar</taxon>
        <taxon>Stramenopiles</taxon>
        <taxon>Ochrophyta</taxon>
        <taxon>Bolidophyceae</taxon>
        <taxon>Parmales</taxon>
        <taxon>Triparmaceae</taxon>
        <taxon>Triparma</taxon>
    </lineage>
</organism>
<dbReference type="Proteomes" id="UP001165122">
    <property type="component" value="Unassembled WGS sequence"/>
</dbReference>
<feature type="region of interest" description="Disordered" evidence="2">
    <location>
        <begin position="917"/>
        <end position="1056"/>
    </location>
</feature>
<comment type="caution">
    <text evidence="4">The sequence shown here is derived from an EMBL/GenBank/DDBJ whole genome shotgun (WGS) entry which is preliminary data.</text>
</comment>
<evidence type="ECO:0000259" key="3">
    <source>
        <dbReference type="PROSITE" id="PS50829"/>
    </source>
</evidence>
<keyword evidence="5" id="KW-1185">Reference proteome</keyword>
<dbReference type="PANTHER" id="PTHR11102">
    <property type="entry name" value="SEL-1-LIKE PROTEIN"/>
    <property type="match status" value="1"/>
</dbReference>
<dbReference type="PANTHER" id="PTHR11102:SF160">
    <property type="entry name" value="ERAD-ASSOCIATED E3 UBIQUITIN-PROTEIN LIGASE COMPONENT HRD3"/>
    <property type="match status" value="1"/>
</dbReference>
<evidence type="ECO:0000313" key="5">
    <source>
        <dbReference type="Proteomes" id="UP001165122"/>
    </source>
</evidence>
<feature type="compositionally biased region" description="Basic residues" evidence="2">
    <location>
        <begin position="988"/>
        <end position="998"/>
    </location>
</feature>
<dbReference type="EMBL" id="BRXW01000367">
    <property type="protein sequence ID" value="GMH48300.1"/>
    <property type="molecule type" value="Genomic_DNA"/>
</dbReference>
<dbReference type="AlphaFoldDB" id="A0A9W6ZD99"/>
<protein>
    <recommendedName>
        <fullName evidence="3">GYF domain-containing protein</fullName>
    </recommendedName>
</protein>
<dbReference type="Pfam" id="PF02213">
    <property type="entry name" value="GYF"/>
    <property type="match status" value="1"/>
</dbReference>
<name>A0A9W6ZD99_9STRA</name>
<dbReference type="Gene3D" id="1.25.40.10">
    <property type="entry name" value="Tetratricopeptide repeat domain"/>
    <property type="match status" value="2"/>
</dbReference>
<feature type="compositionally biased region" description="Acidic residues" evidence="2">
    <location>
        <begin position="1121"/>
        <end position="1131"/>
    </location>
</feature>
<dbReference type="InterPro" id="IPR006597">
    <property type="entry name" value="Sel1-like"/>
</dbReference>
<dbReference type="InterPro" id="IPR035445">
    <property type="entry name" value="GYF-like_dom_sf"/>
</dbReference>
<gene>
    <name evidence="4" type="ORF">TrLO_g4510</name>
</gene>
<feature type="compositionally biased region" description="Basic and acidic residues" evidence="2">
    <location>
        <begin position="1132"/>
        <end position="1147"/>
    </location>
</feature>
<dbReference type="InterPro" id="IPR003169">
    <property type="entry name" value="GYF"/>
</dbReference>
<dbReference type="OrthoDB" id="200773at2759"/>
<dbReference type="InterPro" id="IPR011990">
    <property type="entry name" value="TPR-like_helical_dom_sf"/>
</dbReference>